<reference evidence="3" key="2">
    <citation type="submission" date="2023-06" db="EMBL/GenBank/DDBJ databases">
        <authorList>
            <person name="Ma L."/>
            <person name="Liu K.-W."/>
            <person name="Li Z."/>
            <person name="Hsiao Y.-Y."/>
            <person name="Qi Y."/>
            <person name="Fu T."/>
            <person name="Tang G."/>
            <person name="Zhang D."/>
            <person name="Sun W.-H."/>
            <person name="Liu D.-K."/>
            <person name="Li Y."/>
            <person name="Chen G.-Z."/>
            <person name="Liu X.-D."/>
            <person name="Liao X.-Y."/>
            <person name="Jiang Y.-T."/>
            <person name="Yu X."/>
            <person name="Hao Y."/>
            <person name="Huang J."/>
            <person name="Zhao X.-W."/>
            <person name="Ke S."/>
            <person name="Chen Y.-Y."/>
            <person name="Wu W.-L."/>
            <person name="Hsu J.-L."/>
            <person name="Lin Y.-F."/>
            <person name="Huang M.-D."/>
            <person name="Li C.-Y."/>
            <person name="Huang L."/>
            <person name="Wang Z.-W."/>
            <person name="Zhao X."/>
            <person name="Zhong W.-Y."/>
            <person name="Peng D.-H."/>
            <person name="Ahmad S."/>
            <person name="Lan S."/>
            <person name="Zhang J.-S."/>
            <person name="Tsai W.-C."/>
            <person name="Van De Peer Y."/>
            <person name="Liu Z.-J."/>
        </authorList>
    </citation>
    <scope>NUCLEOTIDE SEQUENCE</scope>
    <source>
        <strain evidence="3">CP</strain>
        <tissue evidence="3">Leaves</tissue>
    </source>
</reference>
<reference evidence="3" key="1">
    <citation type="journal article" date="2023" name="Nat. Commun.">
        <title>Diploid and tetraploid genomes of Acorus and the evolution of monocots.</title>
        <authorList>
            <person name="Ma L."/>
            <person name="Liu K.W."/>
            <person name="Li Z."/>
            <person name="Hsiao Y.Y."/>
            <person name="Qi Y."/>
            <person name="Fu T."/>
            <person name="Tang G.D."/>
            <person name="Zhang D."/>
            <person name="Sun W.H."/>
            <person name="Liu D.K."/>
            <person name="Li Y."/>
            <person name="Chen G.Z."/>
            <person name="Liu X.D."/>
            <person name="Liao X.Y."/>
            <person name="Jiang Y.T."/>
            <person name="Yu X."/>
            <person name="Hao Y."/>
            <person name="Huang J."/>
            <person name="Zhao X.W."/>
            <person name="Ke S."/>
            <person name="Chen Y.Y."/>
            <person name="Wu W.L."/>
            <person name="Hsu J.L."/>
            <person name="Lin Y.F."/>
            <person name="Huang M.D."/>
            <person name="Li C.Y."/>
            <person name="Huang L."/>
            <person name="Wang Z.W."/>
            <person name="Zhao X."/>
            <person name="Zhong W.Y."/>
            <person name="Peng D.H."/>
            <person name="Ahmad S."/>
            <person name="Lan S."/>
            <person name="Zhang J.S."/>
            <person name="Tsai W.C."/>
            <person name="Van de Peer Y."/>
            <person name="Liu Z.J."/>
        </authorList>
    </citation>
    <scope>NUCLEOTIDE SEQUENCE</scope>
    <source>
        <strain evidence="3">CP</strain>
    </source>
</reference>
<dbReference type="InterPro" id="IPR000528">
    <property type="entry name" value="Plant_nsLTP"/>
</dbReference>
<accession>A0AAV9CM89</accession>
<sequence>MAHNNMWMATTTMTSTLLLLLLLLVHLRPASAVTCEDIKAGLEPCVTAMTTLPVAAPAACCAGLKAIVDLEADFGVTATCKCTKALLATPFGISVSLNVSVGIQSLCAVDLGYSFNSDFVCGA</sequence>
<comment type="caution">
    <text evidence="3">The sequence shown here is derived from an EMBL/GenBank/DDBJ whole genome shotgun (WGS) entry which is preliminary data.</text>
</comment>
<dbReference type="EMBL" id="JAUJYO010000018">
    <property type="protein sequence ID" value="KAK1289368.1"/>
    <property type="molecule type" value="Genomic_DNA"/>
</dbReference>
<organism evidence="3 4">
    <name type="scientific">Acorus calamus</name>
    <name type="common">Sweet flag</name>
    <dbReference type="NCBI Taxonomy" id="4465"/>
    <lineage>
        <taxon>Eukaryota</taxon>
        <taxon>Viridiplantae</taxon>
        <taxon>Streptophyta</taxon>
        <taxon>Embryophyta</taxon>
        <taxon>Tracheophyta</taxon>
        <taxon>Spermatophyta</taxon>
        <taxon>Magnoliopsida</taxon>
        <taxon>Liliopsida</taxon>
        <taxon>Acoraceae</taxon>
        <taxon>Acorus</taxon>
    </lineage>
</organism>
<dbReference type="InterPro" id="IPR016140">
    <property type="entry name" value="Bifunc_inhib/LTP/seed_store"/>
</dbReference>
<protein>
    <recommendedName>
        <fullName evidence="2">Bifunctional inhibitor/plant lipid transfer protein/seed storage helical domain-containing protein</fullName>
    </recommendedName>
</protein>
<dbReference type="SUPFAM" id="SSF47699">
    <property type="entry name" value="Bifunctional inhibitor/lipid-transfer protein/seed storage 2S albumin"/>
    <property type="match status" value="1"/>
</dbReference>
<keyword evidence="4" id="KW-1185">Reference proteome</keyword>
<gene>
    <name evidence="3" type="ORF">QJS10_CPB18g00627</name>
</gene>
<dbReference type="InterPro" id="IPR036312">
    <property type="entry name" value="Bifun_inhib/LTP/seed_sf"/>
</dbReference>
<dbReference type="AlphaFoldDB" id="A0AAV9CM89"/>
<evidence type="ECO:0000256" key="1">
    <source>
        <dbReference type="SAM" id="SignalP"/>
    </source>
</evidence>
<feature type="signal peptide" evidence="1">
    <location>
        <begin position="1"/>
        <end position="32"/>
    </location>
</feature>
<dbReference type="PRINTS" id="PR00382">
    <property type="entry name" value="LIPIDTRNSFER"/>
</dbReference>
<feature type="chain" id="PRO_5043989958" description="Bifunctional inhibitor/plant lipid transfer protein/seed storage helical domain-containing protein" evidence="1">
    <location>
        <begin position="33"/>
        <end position="123"/>
    </location>
</feature>
<dbReference type="GO" id="GO:0008289">
    <property type="term" value="F:lipid binding"/>
    <property type="evidence" value="ECO:0007669"/>
    <property type="project" value="InterPro"/>
</dbReference>
<evidence type="ECO:0000259" key="2">
    <source>
        <dbReference type="Pfam" id="PF14368"/>
    </source>
</evidence>
<evidence type="ECO:0000313" key="4">
    <source>
        <dbReference type="Proteomes" id="UP001180020"/>
    </source>
</evidence>
<dbReference type="Proteomes" id="UP001180020">
    <property type="component" value="Unassembled WGS sequence"/>
</dbReference>
<keyword evidence="1" id="KW-0732">Signal</keyword>
<feature type="domain" description="Bifunctional inhibitor/plant lipid transfer protein/seed storage helical" evidence="2">
    <location>
        <begin position="30"/>
        <end position="110"/>
    </location>
</feature>
<dbReference type="Gene3D" id="1.10.110.10">
    <property type="entry name" value="Plant lipid-transfer and hydrophobic proteins"/>
    <property type="match status" value="1"/>
</dbReference>
<dbReference type="Pfam" id="PF14368">
    <property type="entry name" value="LTP_2"/>
    <property type="match status" value="1"/>
</dbReference>
<proteinExistence type="predicted"/>
<dbReference type="GO" id="GO:0006869">
    <property type="term" value="P:lipid transport"/>
    <property type="evidence" value="ECO:0007669"/>
    <property type="project" value="InterPro"/>
</dbReference>
<name>A0AAV9CM89_ACOCL</name>
<evidence type="ECO:0000313" key="3">
    <source>
        <dbReference type="EMBL" id="KAK1289368.1"/>
    </source>
</evidence>